<feature type="region of interest" description="Disordered" evidence="1">
    <location>
        <begin position="402"/>
        <end position="455"/>
    </location>
</feature>
<feature type="compositionally biased region" description="Low complexity" evidence="1">
    <location>
        <begin position="424"/>
        <end position="433"/>
    </location>
</feature>
<evidence type="ECO:0008006" key="5">
    <source>
        <dbReference type="Google" id="ProtNLM"/>
    </source>
</evidence>
<feature type="region of interest" description="Disordered" evidence="1">
    <location>
        <begin position="900"/>
        <end position="938"/>
    </location>
</feature>
<evidence type="ECO:0000313" key="4">
    <source>
        <dbReference type="Proteomes" id="UP000078544"/>
    </source>
</evidence>
<proteinExistence type="predicted"/>
<feature type="chain" id="PRO_5007896169" description="Heat-labile enterotoxin, A chain" evidence="2">
    <location>
        <begin position="20"/>
        <end position="1053"/>
    </location>
</feature>
<dbReference type="AlphaFoldDB" id="A0A168D3J5"/>
<dbReference type="Proteomes" id="UP000078544">
    <property type="component" value="Unassembled WGS sequence"/>
</dbReference>
<evidence type="ECO:0000313" key="3">
    <source>
        <dbReference type="EMBL" id="KZZ97314.1"/>
    </source>
</evidence>
<evidence type="ECO:0000256" key="2">
    <source>
        <dbReference type="SAM" id="SignalP"/>
    </source>
</evidence>
<feature type="region of interest" description="Disordered" evidence="1">
    <location>
        <begin position="1012"/>
        <end position="1053"/>
    </location>
</feature>
<protein>
    <recommendedName>
        <fullName evidence="5">Heat-labile enterotoxin, A chain</fullName>
    </recommendedName>
</protein>
<dbReference type="OrthoDB" id="4917004at2759"/>
<feature type="compositionally biased region" description="Low complexity" evidence="1">
    <location>
        <begin position="900"/>
        <end position="910"/>
    </location>
</feature>
<name>A0A168D3J5_9HYPO</name>
<gene>
    <name evidence="3" type="ORF">AAL_03278</name>
</gene>
<sequence>MFLFKPLLALIGSLAVASSYQLPGAYERMWLYYAYRLEHLTTKSNFKIAAQCNKCGTSEGLIQHLAGNKKLPAELERSIKRLGTSLPDVEEWAVLLHNNGVNDFVDYKTVLTFTTGEERSFAVFLEKVASVVKGKLQAGPLEGVDELEYKNVRSRSWQAMEKVYESRKEAALAFPSKKYEGPLKGLKPVFKRGSIGVDYAASAAQNPGTTADQWRSAWENHYKNGHVNNLKALEKIQKEIRPVIVQALQDDFNPLRTLENPNPTTRFEFKQGDDLLIDLEATLEANPELKTKLKMDREKLWKAWVEHLDEEGFQSVAKSNKLVEKADTAWAKGFKIEEHPTLEFVRKGKTGIGFKPGQGDPPISESELQKAWRAHKNKFDCAARKRRRRDLGACGPISSLFEETTADAPLPAAPGEGKPGNGGSNKKPTKGPTEGPSGSQTKEPTKGLPGLKKPAGKELELAIKTSEKEFEGLVTKSGLTTVIKQKWKMPSVADLRAKWLGYAPLTPKSPQLIKGSKVPKKLGGGLLAAAGVGLYLTDVVTTWRSGADDLKKTVALTSIIPFVGCATQLLDQIREDKVDVFDSVLCVLGDALLLTPAWPVGLAIQISRAIINYFDEPKKQAPSAEAWLETRDANWKAFLGDHVYSYIYSHEQRFPDQSSFRDKLNSSLVIETLTVFSEGAQSVGGIEAQAQAALTAAGSDADKKNKIGLENEAAKKTVMAAMPHEVGRKQRSLLAGLPRKFLDDMDLSLRKMADDFNKEFATMMTSDKTKQEYPNAEAHAKLKTAADQIAKAPLPMPDLFSVAFVMGQSKGLAGIEASALSPRAYIEDLVPELSPRYVDILAVQRTVKVAQLLLGKIGQDKLPSQLPNGFKPQFGDDNEKLHVLIAMKLGRLAEESKLESAAAEARSSKSQQPLPTKQPAKGKGGANHHHPLTGPQFLPIGEKADSASAIAVALGLAKAFTEVALSDVNRQFLDTKSDRITAAIAQLALQFQKPSYFTNILYIAQKFGKLTPPAGKDGTTSKGSAAGPRTGFYDDDKKHVMKLGRTGPNSLPF</sequence>
<dbReference type="STRING" id="1081109.A0A168D3J5"/>
<dbReference type="EMBL" id="AZGY01000006">
    <property type="protein sequence ID" value="KZZ97314.1"/>
    <property type="molecule type" value="Genomic_DNA"/>
</dbReference>
<reference evidence="3 4" key="1">
    <citation type="journal article" date="2016" name="Genome Biol. Evol.">
        <title>Divergent and convergent evolution of fungal pathogenicity.</title>
        <authorList>
            <person name="Shang Y."/>
            <person name="Xiao G."/>
            <person name="Zheng P."/>
            <person name="Cen K."/>
            <person name="Zhan S."/>
            <person name="Wang C."/>
        </authorList>
    </citation>
    <scope>NUCLEOTIDE SEQUENCE [LARGE SCALE GENOMIC DNA]</scope>
    <source>
        <strain evidence="3 4">RCEF 2490</strain>
    </source>
</reference>
<keyword evidence="4" id="KW-1185">Reference proteome</keyword>
<accession>A0A168D3J5</accession>
<comment type="caution">
    <text evidence="3">The sequence shown here is derived from an EMBL/GenBank/DDBJ whole genome shotgun (WGS) entry which is preliminary data.</text>
</comment>
<keyword evidence="2" id="KW-0732">Signal</keyword>
<evidence type="ECO:0000256" key="1">
    <source>
        <dbReference type="SAM" id="MobiDB-lite"/>
    </source>
</evidence>
<feature type="signal peptide" evidence="2">
    <location>
        <begin position="1"/>
        <end position="19"/>
    </location>
</feature>
<organism evidence="3 4">
    <name type="scientific">Moelleriella libera RCEF 2490</name>
    <dbReference type="NCBI Taxonomy" id="1081109"/>
    <lineage>
        <taxon>Eukaryota</taxon>
        <taxon>Fungi</taxon>
        <taxon>Dikarya</taxon>
        <taxon>Ascomycota</taxon>
        <taxon>Pezizomycotina</taxon>
        <taxon>Sordariomycetes</taxon>
        <taxon>Hypocreomycetidae</taxon>
        <taxon>Hypocreales</taxon>
        <taxon>Clavicipitaceae</taxon>
        <taxon>Moelleriella</taxon>
    </lineage>
</organism>